<sequence length="40" mass="4558">MIASDTHNEPTELIRQINESVERARLKAQDDQLNYDTGGK</sequence>
<dbReference type="Proteomes" id="UP000185323">
    <property type="component" value="Segment"/>
</dbReference>
<evidence type="ECO:0000313" key="1">
    <source>
        <dbReference type="EMBL" id="AIX20066.1"/>
    </source>
</evidence>
<evidence type="ECO:0000313" key="2">
    <source>
        <dbReference type="Proteomes" id="UP000185323"/>
    </source>
</evidence>
<organism evidence="1 2">
    <name type="scientific">Synechococcus phage ACG-2014f_Syn7803C7</name>
    <dbReference type="NCBI Taxonomy" id="2790345"/>
    <lineage>
        <taxon>Viruses</taxon>
        <taxon>Duplodnaviria</taxon>
        <taxon>Heunggongvirae</taxon>
        <taxon>Uroviricota</taxon>
        <taxon>Caudoviricetes</taxon>
        <taxon>Pantevenvirales</taxon>
        <taxon>Kyanoviridae</taxon>
        <taxon>Atlauavirus</taxon>
        <taxon>Atlauavirus acg2014f</taxon>
    </lineage>
</organism>
<proteinExistence type="predicted"/>
<keyword evidence="2" id="KW-1185">Reference proteome</keyword>
<name>A0A0E3F2D8_9CAUD</name>
<accession>A0A0E3F2D8</accession>
<reference evidence="1 2" key="1">
    <citation type="submission" date="2013-12" db="EMBL/GenBank/DDBJ databases">
        <title>Ecological redundancy of diverse viral populations within a natural community.</title>
        <authorList>
            <person name="Gregory A.C."/>
            <person name="LaButti K."/>
            <person name="Copeland A."/>
            <person name="Woyke T."/>
            <person name="Sullivan M.B."/>
        </authorList>
    </citation>
    <scope>NUCLEOTIDE SEQUENCE [LARGE SCALE GENOMIC DNA]</scope>
    <source>
        <strain evidence="1">Syn7803C7</strain>
    </source>
</reference>
<protein>
    <submittedName>
        <fullName evidence="1">Uncharacterized protein</fullName>
    </submittedName>
</protein>
<gene>
    <name evidence="1" type="ORF">Syn7803C7_175</name>
</gene>
<dbReference type="EMBL" id="KJ019052">
    <property type="protein sequence ID" value="AIX20066.1"/>
    <property type="molecule type" value="Genomic_DNA"/>
</dbReference>